<evidence type="ECO:0000259" key="1">
    <source>
        <dbReference type="Pfam" id="PF24809"/>
    </source>
</evidence>
<dbReference type="Pfam" id="PF24809">
    <property type="entry name" value="DUF7708"/>
    <property type="match status" value="1"/>
</dbReference>
<proteinExistence type="predicted"/>
<keyword evidence="3" id="KW-1185">Reference proteome</keyword>
<feature type="domain" description="DUF7708" evidence="1">
    <location>
        <begin position="77"/>
        <end position="222"/>
    </location>
</feature>
<dbReference type="Proteomes" id="UP001498476">
    <property type="component" value="Unassembled WGS sequence"/>
</dbReference>
<organism evidence="2 3">
    <name type="scientific">Neonectria punicea</name>
    <dbReference type="NCBI Taxonomy" id="979145"/>
    <lineage>
        <taxon>Eukaryota</taxon>
        <taxon>Fungi</taxon>
        <taxon>Dikarya</taxon>
        <taxon>Ascomycota</taxon>
        <taxon>Pezizomycotina</taxon>
        <taxon>Sordariomycetes</taxon>
        <taxon>Hypocreomycetidae</taxon>
        <taxon>Hypocreales</taxon>
        <taxon>Nectriaceae</taxon>
        <taxon>Neonectria</taxon>
    </lineage>
</organism>
<gene>
    <name evidence="2" type="ORF">QQX98_009814</name>
</gene>
<evidence type="ECO:0000313" key="3">
    <source>
        <dbReference type="Proteomes" id="UP001498476"/>
    </source>
</evidence>
<name>A0ABR1GRN8_9HYPO</name>
<dbReference type="EMBL" id="JAZAVJ010000201">
    <property type="protein sequence ID" value="KAK7408041.1"/>
    <property type="molecule type" value="Genomic_DNA"/>
</dbReference>
<reference evidence="2 3" key="1">
    <citation type="journal article" date="2025" name="Microbiol. Resour. Announc.">
        <title>Draft genome sequences for Neonectria magnoliae and Neonectria punicea, canker pathogens of Liriodendron tulipifera and Acer saccharum in West Virginia.</title>
        <authorList>
            <person name="Petronek H.M."/>
            <person name="Kasson M.T."/>
            <person name="Metheny A.M."/>
            <person name="Stauder C.M."/>
            <person name="Lovett B."/>
            <person name="Lynch S.C."/>
            <person name="Garnas J.R."/>
            <person name="Kasson L.R."/>
            <person name="Stajich J.E."/>
        </authorList>
    </citation>
    <scope>NUCLEOTIDE SEQUENCE [LARGE SCALE GENOMIC DNA]</scope>
    <source>
        <strain evidence="2 3">NRRL 64653</strain>
    </source>
</reference>
<sequence length="581" mass="65641">MDLNAVFYPWYLEYQHTTGLAGDAFKAAKEHFGRSSSLNDQEKALLAGASSIEDVQQVVADSLTKYEAKGDSSKIRKWLHKASEIICHYGTILDVFVQHHPEYVALVWGTMKLLFTSVVNHGETLKLLAKCVSQVAARLPRINILSTLYPTKHMKAAVESLYSHILEFLLIAHEWCNESKFRHFYHSFTQPHELRYNDLLERITDCSNTILELAAVGSQAEIHVMYKTQSRKLDYIVSKLEAAEDDRKSQIDGLTHALSRLEASDRNQDKKSDLIISLLEASGLTISDLLVKIETFHSIQSSAQLNTNQQLSDLQLSQVLSTFSLTFEDPEKCYKTHLLLRKRRASGMGANTSTNKFWLSPKLSRWSSSHDSAVVLIKGSFKSRLAMHDFSIDVIRTLTTSAVPTIWALTSVEKSRASSILTTMDLIKYLTYQALRMGRGAKTEKHISLQYSQFHTAQTPKACLELFRQVVANLGGQLYLVLDLAAVRASLVDLEEFDFIQELSQMLSNGFKQGMKTRVKVLLLVYEVDWFRHLSNNVSKHVIPVKITKSRGPQSKQMRDAMSTRVFPGRGARAGTRREGH</sequence>
<comment type="caution">
    <text evidence="2">The sequence shown here is derived from an EMBL/GenBank/DDBJ whole genome shotgun (WGS) entry which is preliminary data.</text>
</comment>
<protein>
    <recommendedName>
        <fullName evidence="1">DUF7708 domain-containing protein</fullName>
    </recommendedName>
</protein>
<evidence type="ECO:0000313" key="2">
    <source>
        <dbReference type="EMBL" id="KAK7408041.1"/>
    </source>
</evidence>
<accession>A0ABR1GRN8</accession>
<dbReference type="InterPro" id="IPR056125">
    <property type="entry name" value="DUF7708"/>
</dbReference>